<dbReference type="HOGENOM" id="CLU_2085095_0_0_1"/>
<proteinExistence type="predicted"/>
<evidence type="ECO:0000313" key="1">
    <source>
        <dbReference type="EMBL" id="KIK59348.1"/>
    </source>
</evidence>
<protein>
    <submittedName>
        <fullName evidence="1">Uncharacterized protein</fullName>
    </submittedName>
</protein>
<dbReference type="OrthoDB" id="2900904at2759"/>
<dbReference type="AlphaFoldDB" id="A0A0D0CU46"/>
<keyword evidence="2" id="KW-1185">Reference proteome</keyword>
<accession>A0A0D0CU46</accession>
<organism evidence="1 2">
    <name type="scientific">Collybiopsis luxurians FD-317 M1</name>
    <dbReference type="NCBI Taxonomy" id="944289"/>
    <lineage>
        <taxon>Eukaryota</taxon>
        <taxon>Fungi</taxon>
        <taxon>Dikarya</taxon>
        <taxon>Basidiomycota</taxon>
        <taxon>Agaricomycotina</taxon>
        <taxon>Agaricomycetes</taxon>
        <taxon>Agaricomycetidae</taxon>
        <taxon>Agaricales</taxon>
        <taxon>Marasmiineae</taxon>
        <taxon>Omphalotaceae</taxon>
        <taxon>Collybiopsis</taxon>
        <taxon>Collybiopsis luxurians</taxon>
    </lineage>
</organism>
<name>A0A0D0CU46_9AGAR</name>
<dbReference type="Proteomes" id="UP000053593">
    <property type="component" value="Unassembled WGS sequence"/>
</dbReference>
<dbReference type="EMBL" id="KN834780">
    <property type="protein sequence ID" value="KIK59348.1"/>
    <property type="molecule type" value="Genomic_DNA"/>
</dbReference>
<evidence type="ECO:0000313" key="2">
    <source>
        <dbReference type="Proteomes" id="UP000053593"/>
    </source>
</evidence>
<gene>
    <name evidence="1" type="ORF">GYMLUDRAFT_262104</name>
</gene>
<sequence>MLAALAARKVTITVTFQGDLEQADSGKNAVEKSKKQSAAKDAVVRLLNNAQKSLGLSDSIHVVFLNDYHASRSEPTSHVTFTFEEHACEGTCTGHAFGKGLGEIFRHDGKSLYRKEK</sequence>
<reference evidence="1 2" key="1">
    <citation type="submission" date="2014-04" db="EMBL/GenBank/DDBJ databases">
        <title>Evolutionary Origins and Diversification of the Mycorrhizal Mutualists.</title>
        <authorList>
            <consortium name="DOE Joint Genome Institute"/>
            <consortium name="Mycorrhizal Genomics Consortium"/>
            <person name="Kohler A."/>
            <person name="Kuo A."/>
            <person name="Nagy L.G."/>
            <person name="Floudas D."/>
            <person name="Copeland A."/>
            <person name="Barry K.W."/>
            <person name="Cichocki N."/>
            <person name="Veneault-Fourrey C."/>
            <person name="LaButti K."/>
            <person name="Lindquist E.A."/>
            <person name="Lipzen A."/>
            <person name="Lundell T."/>
            <person name="Morin E."/>
            <person name="Murat C."/>
            <person name="Riley R."/>
            <person name="Ohm R."/>
            <person name="Sun H."/>
            <person name="Tunlid A."/>
            <person name="Henrissat B."/>
            <person name="Grigoriev I.V."/>
            <person name="Hibbett D.S."/>
            <person name="Martin F."/>
        </authorList>
    </citation>
    <scope>NUCLEOTIDE SEQUENCE [LARGE SCALE GENOMIC DNA]</scope>
    <source>
        <strain evidence="1 2">FD-317 M1</strain>
    </source>
</reference>